<protein>
    <submittedName>
        <fullName evidence="2">Uncharacterized protein</fullName>
    </submittedName>
</protein>
<proteinExistence type="predicted"/>
<evidence type="ECO:0000313" key="3">
    <source>
        <dbReference type="Proteomes" id="UP000204584"/>
    </source>
</evidence>
<organism evidence="2 3">
    <name type="scientific">Pandoravirus salinus</name>
    <dbReference type="NCBI Taxonomy" id="1349410"/>
    <lineage>
        <taxon>Viruses</taxon>
        <taxon>Pandoravirus</taxon>
    </lineage>
</organism>
<dbReference type="EMBL" id="KC977571">
    <property type="protein sequence ID" value="AGO84269.1"/>
    <property type="molecule type" value="Genomic_DNA"/>
</dbReference>
<feature type="compositionally biased region" description="Acidic residues" evidence="1">
    <location>
        <begin position="605"/>
        <end position="615"/>
    </location>
</feature>
<feature type="compositionally biased region" description="Low complexity" evidence="1">
    <location>
        <begin position="482"/>
        <end position="494"/>
    </location>
</feature>
<accession>S4VUN7</accession>
<feature type="region of interest" description="Disordered" evidence="1">
    <location>
        <begin position="482"/>
        <end position="673"/>
    </location>
</feature>
<feature type="compositionally biased region" description="Low complexity" evidence="1">
    <location>
        <begin position="553"/>
        <end position="572"/>
    </location>
</feature>
<feature type="region of interest" description="Disordered" evidence="1">
    <location>
        <begin position="692"/>
        <end position="721"/>
    </location>
</feature>
<gene>
    <name evidence="2" type="ORF">psal_cds_487</name>
</gene>
<feature type="region of interest" description="Disordered" evidence="1">
    <location>
        <begin position="240"/>
        <end position="336"/>
    </location>
</feature>
<keyword evidence="3" id="KW-1185">Reference proteome</keyword>
<evidence type="ECO:0000256" key="1">
    <source>
        <dbReference type="SAM" id="MobiDB-lite"/>
    </source>
</evidence>
<feature type="compositionally biased region" description="Basic and acidic residues" evidence="1">
    <location>
        <begin position="702"/>
        <end position="721"/>
    </location>
</feature>
<reference evidence="2 3" key="1">
    <citation type="journal article" date="2013" name="Science">
        <title>Pandoraviruses: amoeba viruses with genomes up to 2.5 Mb reaching that of parasitic eukaryotes.</title>
        <authorList>
            <person name="Philippe N."/>
            <person name="Legendre M."/>
            <person name="Doutre G."/>
            <person name="Coute Y."/>
            <person name="Poirot O."/>
            <person name="Lescot M."/>
            <person name="Arslan D."/>
            <person name="Seltzer V."/>
            <person name="Bertaux L."/>
            <person name="Bruley C."/>
            <person name="Garin J."/>
            <person name="Claverie J.M."/>
            <person name="Abergel C."/>
        </authorList>
    </citation>
    <scope>NUCLEOTIDE SEQUENCE [LARGE SCALE GENOMIC DNA]</scope>
</reference>
<dbReference type="Proteomes" id="UP000204584">
    <property type="component" value="Segment"/>
</dbReference>
<dbReference type="GeneID" id="16606056"/>
<sequence length="938" mass="99379">MRGAYSPPEPTVMPPDVVYVKLDAATRHAWIVPEGMVVWAMARAEYPGRTDAWRPGDVQRMIALCRSMIDADLAGESPSPLARGAHHDPQGRLLVDSYGFDRLLDGGLAGPAATLLPSSTAHAITARIHALSRTPLRRLVVTLAADLEHDGDDDDETLWRDTVGTFVRARCVRGTESCSADTLYRAFVAWASTAAPAAGRRPLQRSGFWRTIALYAAHAFDVAGGAHVVSGLVLSHEPLSSGRERLASPRPRPAAVAGRSPRLSPKPARADPSAGCASKTEKKQDTTNSVPTKSRADDHGRLSVGRAKGDAAKSPETSTGARAKDTGTAVARGPSHSVRYDTSGYVAAIDLLHDAMGAQDAHTAKTIAGRIMYALRQRGWTFDKRRVGPGRATPLLRAVDVDAFLAASADIVGAGSAALSIAHYAETDAYVRLMTLLGQKRDPLGRRTAAVHARDSIAACVAAASATDQGLVSPALSLLSSSSSTSSSSSSSSSGRPQPRIPLGVQTMADTASPTSSTSSSLSPVDSLTRRRLRQQNPSAHLLPRPASLVAQSPSLSDTTPSHSSSSLSSSSPEKAVQTRVPGKRPRAATTPPRRVRRRIVPSTSDDDDDEDVNTQEDKQKDGDCDASDSVGHDASRHCDDNDDNGGDRGGGNDNTTGSGSKETGAPKEPLSDAIQEYPYRQRPRLLSTQGDAVANDGSAGAHREDTPHSAVRPFDEPRPPIDGRHAAEKAGPIQAMDRCPVANGITDEDALAQEARHNGALVDEMAARATSDLALCVWNRRAGLWRLVLAVRPGSDRQRPWRIIADHRTGSPQTSLAPSTAPTNVRWIEWSSVRSFVVDLVTTSAHTVLAVDADCEPPGDDPDVATVDVTSSWLFVVCRAWASGRWPTHAVAVPALALRMAEVAAADPDGTHAAEAVAIARACARRLREHLSRAASS</sequence>
<dbReference type="KEGG" id="vg:16606056"/>
<dbReference type="RefSeq" id="YP_008437339.1">
    <property type="nucleotide sequence ID" value="NC_022098.1"/>
</dbReference>
<feature type="compositionally biased region" description="Basic and acidic residues" evidence="1">
    <location>
        <begin position="294"/>
        <end position="313"/>
    </location>
</feature>
<feature type="compositionally biased region" description="Low complexity" evidence="1">
    <location>
        <begin position="509"/>
        <end position="527"/>
    </location>
</feature>
<name>S4VUN7_9VIRU</name>
<feature type="compositionally biased region" description="Basic and acidic residues" evidence="1">
    <location>
        <begin position="631"/>
        <end position="640"/>
    </location>
</feature>
<evidence type="ECO:0000313" key="2">
    <source>
        <dbReference type="EMBL" id="AGO84269.1"/>
    </source>
</evidence>